<dbReference type="OrthoDB" id="3928002at2759"/>
<dbReference type="Proteomes" id="UP000799441">
    <property type="component" value="Unassembled WGS sequence"/>
</dbReference>
<comment type="caution">
    <text evidence="2">The sequence shown here is derived from an EMBL/GenBank/DDBJ whole genome shotgun (WGS) entry which is preliminary data.</text>
</comment>
<proteinExistence type="predicted"/>
<dbReference type="EMBL" id="MU003827">
    <property type="protein sequence ID" value="KAF2718279.1"/>
    <property type="molecule type" value="Genomic_DNA"/>
</dbReference>
<keyword evidence="1" id="KW-0732">Signal</keyword>
<evidence type="ECO:0000313" key="3">
    <source>
        <dbReference type="Proteomes" id="UP000799441"/>
    </source>
</evidence>
<sequence length="237" mass="27247">MVFGILTAVAACPAIIGTTEAIRQGQRENARDENRGRKHNLTVTLLRRNEYTATFNGAAIVLKDNKLWVDVRMQAAASESLFPYTGYFLKYPGEREFVWRKGGFARGEGMVTVINEENFLNWVYVDQSTHEVKYGVRAESDPHRCGPWDVTKVDRRLTFEGWEGFIAVQEEDGDALWALYFDVNDDGLRGQGRIGTKGKRMLEVNVWRKELRLDRQQAVAERLERLEEREKQGKTVE</sequence>
<name>A0A9P4Q520_9PEZI</name>
<feature type="chain" id="PRO_5040278390" evidence="1">
    <location>
        <begin position="22"/>
        <end position="237"/>
    </location>
</feature>
<reference evidence="2" key="1">
    <citation type="journal article" date="2020" name="Stud. Mycol.">
        <title>101 Dothideomycetes genomes: a test case for predicting lifestyles and emergence of pathogens.</title>
        <authorList>
            <person name="Haridas S."/>
            <person name="Albert R."/>
            <person name="Binder M."/>
            <person name="Bloem J."/>
            <person name="Labutti K."/>
            <person name="Salamov A."/>
            <person name="Andreopoulos B."/>
            <person name="Baker S."/>
            <person name="Barry K."/>
            <person name="Bills G."/>
            <person name="Bluhm B."/>
            <person name="Cannon C."/>
            <person name="Castanera R."/>
            <person name="Culley D."/>
            <person name="Daum C."/>
            <person name="Ezra D."/>
            <person name="Gonzalez J."/>
            <person name="Henrissat B."/>
            <person name="Kuo A."/>
            <person name="Liang C."/>
            <person name="Lipzen A."/>
            <person name="Lutzoni F."/>
            <person name="Magnuson J."/>
            <person name="Mondo S."/>
            <person name="Nolan M."/>
            <person name="Ohm R."/>
            <person name="Pangilinan J."/>
            <person name="Park H.-J."/>
            <person name="Ramirez L."/>
            <person name="Alfaro M."/>
            <person name="Sun H."/>
            <person name="Tritt A."/>
            <person name="Yoshinaga Y."/>
            <person name="Zwiers L.-H."/>
            <person name="Turgeon B."/>
            <person name="Goodwin S."/>
            <person name="Spatafora J."/>
            <person name="Crous P."/>
            <person name="Grigoriev I."/>
        </authorList>
    </citation>
    <scope>NUCLEOTIDE SEQUENCE</scope>
    <source>
        <strain evidence="2">CBS 116435</strain>
    </source>
</reference>
<evidence type="ECO:0000256" key="1">
    <source>
        <dbReference type="SAM" id="SignalP"/>
    </source>
</evidence>
<keyword evidence="3" id="KW-1185">Reference proteome</keyword>
<protein>
    <submittedName>
        <fullName evidence="2">Uncharacterized protein</fullName>
    </submittedName>
</protein>
<evidence type="ECO:0000313" key="2">
    <source>
        <dbReference type="EMBL" id="KAF2718279.1"/>
    </source>
</evidence>
<feature type="signal peptide" evidence="1">
    <location>
        <begin position="1"/>
        <end position="21"/>
    </location>
</feature>
<organism evidence="2 3">
    <name type="scientific">Polychaeton citri CBS 116435</name>
    <dbReference type="NCBI Taxonomy" id="1314669"/>
    <lineage>
        <taxon>Eukaryota</taxon>
        <taxon>Fungi</taxon>
        <taxon>Dikarya</taxon>
        <taxon>Ascomycota</taxon>
        <taxon>Pezizomycotina</taxon>
        <taxon>Dothideomycetes</taxon>
        <taxon>Dothideomycetidae</taxon>
        <taxon>Capnodiales</taxon>
        <taxon>Capnodiaceae</taxon>
        <taxon>Polychaeton</taxon>
    </lineage>
</organism>
<dbReference type="AlphaFoldDB" id="A0A9P4Q520"/>
<accession>A0A9P4Q520</accession>
<dbReference type="PANTHER" id="PTHR38049">
    <property type="entry name" value="RICIN B LECTIN DOMAIN-CONTAINING PROTEIN"/>
    <property type="match status" value="1"/>
</dbReference>
<dbReference type="PANTHER" id="PTHR38049:SF2">
    <property type="entry name" value="RICIN B LECTIN DOMAIN-CONTAINING PROTEIN"/>
    <property type="match status" value="1"/>
</dbReference>
<gene>
    <name evidence="2" type="ORF">K431DRAFT_287782</name>
</gene>